<dbReference type="PANTHER" id="PTHR43178:SF5">
    <property type="entry name" value="LIPOAMIDE ACYLTRANSFERASE COMPONENT OF BRANCHED-CHAIN ALPHA-KETO ACID DEHYDROGENASE COMPLEX, MITOCHONDRIAL"/>
    <property type="match status" value="1"/>
</dbReference>
<evidence type="ECO:0000256" key="3">
    <source>
        <dbReference type="ARBA" id="ARBA00023315"/>
    </source>
</evidence>
<evidence type="ECO:0000256" key="1">
    <source>
        <dbReference type="ARBA" id="ARBA00001938"/>
    </source>
</evidence>
<dbReference type="EMBL" id="WBKG01000045">
    <property type="protein sequence ID" value="KAB1979049.1"/>
    <property type="molecule type" value="Genomic_DNA"/>
</dbReference>
<evidence type="ECO:0000256" key="2">
    <source>
        <dbReference type="ARBA" id="ARBA00022679"/>
    </source>
</evidence>
<gene>
    <name evidence="5" type="ORF">F8144_37305</name>
</gene>
<dbReference type="InterPro" id="IPR050743">
    <property type="entry name" value="2-oxoacid_DH_E2_comp"/>
</dbReference>
<keyword evidence="2" id="KW-0808">Transferase</keyword>
<evidence type="ECO:0000259" key="4">
    <source>
        <dbReference type="Pfam" id="PF00198"/>
    </source>
</evidence>
<comment type="caution">
    <text evidence="5">The sequence shown here is derived from an EMBL/GenBank/DDBJ whole genome shotgun (WGS) entry which is preliminary data.</text>
</comment>
<dbReference type="Proteomes" id="UP000442990">
    <property type="component" value="Unassembled WGS sequence"/>
</dbReference>
<organism evidence="5 6">
    <name type="scientific">Streptomyces triticiradicis</name>
    <dbReference type="NCBI Taxonomy" id="2651189"/>
    <lineage>
        <taxon>Bacteria</taxon>
        <taxon>Bacillati</taxon>
        <taxon>Actinomycetota</taxon>
        <taxon>Actinomycetes</taxon>
        <taxon>Kitasatosporales</taxon>
        <taxon>Streptomycetaceae</taxon>
        <taxon>Streptomyces</taxon>
    </lineage>
</organism>
<feature type="domain" description="2-oxoacid dehydrogenase acyltransferase catalytic" evidence="4">
    <location>
        <begin position="174"/>
        <end position="251"/>
    </location>
</feature>
<dbReference type="Gene3D" id="3.30.559.10">
    <property type="entry name" value="Chloramphenicol acetyltransferase-like domain"/>
    <property type="match status" value="1"/>
</dbReference>
<dbReference type="PANTHER" id="PTHR43178">
    <property type="entry name" value="DIHYDROLIPOAMIDE ACETYLTRANSFERASE COMPONENT OF PYRUVATE DEHYDROGENASE COMPLEX"/>
    <property type="match status" value="1"/>
</dbReference>
<accession>A0A7J5D4T6</accession>
<keyword evidence="3" id="KW-0012">Acyltransferase</keyword>
<dbReference type="SUPFAM" id="SSF52777">
    <property type="entry name" value="CoA-dependent acyltransferases"/>
    <property type="match status" value="1"/>
</dbReference>
<evidence type="ECO:0000313" key="5">
    <source>
        <dbReference type="EMBL" id="KAB1979049.1"/>
    </source>
</evidence>
<dbReference type="GO" id="GO:0016407">
    <property type="term" value="F:acetyltransferase activity"/>
    <property type="evidence" value="ECO:0007669"/>
    <property type="project" value="TreeGrafter"/>
</dbReference>
<keyword evidence="6" id="KW-1185">Reference proteome</keyword>
<comment type="cofactor">
    <cofactor evidence="1">
        <name>(R)-lipoate</name>
        <dbReference type="ChEBI" id="CHEBI:83088"/>
    </cofactor>
</comment>
<dbReference type="Pfam" id="PF00198">
    <property type="entry name" value="2-oxoacid_dh"/>
    <property type="match status" value="1"/>
</dbReference>
<proteinExistence type="predicted"/>
<dbReference type="InterPro" id="IPR001078">
    <property type="entry name" value="2-oxoacid_DH_actylTfrase"/>
</dbReference>
<dbReference type="InterPro" id="IPR023213">
    <property type="entry name" value="CAT-like_dom_sf"/>
</dbReference>
<name>A0A7J5D4T6_9ACTN</name>
<dbReference type="RefSeq" id="WP_151473865.1">
    <property type="nucleotide sequence ID" value="NZ_WBKG01000045.1"/>
</dbReference>
<evidence type="ECO:0000313" key="6">
    <source>
        <dbReference type="Proteomes" id="UP000442990"/>
    </source>
</evidence>
<protein>
    <submittedName>
        <fullName evidence="5">2-oxo acid dehydrogenase subunit E2</fullName>
    </submittedName>
</protein>
<dbReference type="AlphaFoldDB" id="A0A7J5D4T6"/>
<dbReference type="GO" id="GO:0031405">
    <property type="term" value="F:lipoic acid binding"/>
    <property type="evidence" value="ECO:0007669"/>
    <property type="project" value="TreeGrafter"/>
</dbReference>
<sequence>MQITAMAKERRHTLAFLDEIRAISPVFLGTDVDMTAVLDHRDGTGTSPAARKYSIVTYVLHTAARVLIAHPEANAAVRGRIRPRVARYPGANGKLTLDRTVNGRRIVLSALLPGLERSSLAAVQEQVEHFRDGDFAAMPEFAGARVLQSVPRPVGGLLFRLGVRPLARRGESFGTFAVTSLGHRPVDDFYSVGGTTITLGVGRITQRPVVRGEEVVAAPVMRLSLTFDHRVIDGAEAADVLADLKEALERFRAPDDVAEEPTGAVRSSDGVDA</sequence>
<reference evidence="5 6" key="1">
    <citation type="submission" date="2019-09" db="EMBL/GenBank/DDBJ databases">
        <title>Isolation and identification of active actinomycetes.</title>
        <authorList>
            <person name="Yu Z."/>
            <person name="Han C."/>
            <person name="Yu B."/>
        </authorList>
    </citation>
    <scope>NUCLEOTIDE SEQUENCE [LARGE SCALE GENOMIC DNA]</scope>
    <source>
        <strain evidence="5 6">NEAU-H2</strain>
    </source>
</reference>
<dbReference type="GO" id="GO:0005737">
    <property type="term" value="C:cytoplasm"/>
    <property type="evidence" value="ECO:0007669"/>
    <property type="project" value="TreeGrafter"/>
</dbReference>